<reference evidence="1 2" key="1">
    <citation type="submission" date="2024-06" db="EMBL/GenBank/DDBJ databases">
        <title>Sorghum-associated microbial communities from plants grown in Nebraska, USA.</title>
        <authorList>
            <person name="Schachtman D."/>
        </authorList>
    </citation>
    <scope>NUCLEOTIDE SEQUENCE [LARGE SCALE GENOMIC DNA]</scope>
    <source>
        <strain evidence="1 2">1073</strain>
    </source>
</reference>
<evidence type="ECO:0000313" key="1">
    <source>
        <dbReference type="EMBL" id="MET3654066.1"/>
    </source>
</evidence>
<dbReference type="Pfam" id="PF07102">
    <property type="entry name" value="YbcO"/>
    <property type="match status" value="1"/>
</dbReference>
<dbReference type="InterPro" id="IPR010774">
    <property type="entry name" value="YbcO"/>
</dbReference>
<keyword evidence="2" id="KW-1185">Reference proteome</keyword>
<dbReference type="EMBL" id="JBEPMU010000006">
    <property type="protein sequence ID" value="MET3654066.1"/>
    <property type="molecule type" value="Genomic_DNA"/>
</dbReference>
<proteinExistence type="predicted"/>
<evidence type="ECO:0008006" key="3">
    <source>
        <dbReference type="Google" id="ProtNLM"/>
    </source>
</evidence>
<dbReference type="Proteomes" id="UP001549184">
    <property type="component" value="Unassembled WGS sequence"/>
</dbReference>
<sequence length="105" mass="11487">MVTHLTPLRKSAKGEDCTLNVAGVCNYDPSTTVLCHLPIIESAGMGQKATDLCACYGCNACHDWIDNRNGTNPYDERLFYAARGLVRTQRRMIEKGLIVVKGIAA</sequence>
<protein>
    <recommendedName>
        <fullName evidence="3">DUF1364 domain-containing protein</fullName>
    </recommendedName>
</protein>
<organism evidence="1 2">
    <name type="scientific">Dyella japonica</name>
    <dbReference type="NCBI Taxonomy" id="231455"/>
    <lineage>
        <taxon>Bacteria</taxon>
        <taxon>Pseudomonadati</taxon>
        <taxon>Pseudomonadota</taxon>
        <taxon>Gammaproteobacteria</taxon>
        <taxon>Lysobacterales</taxon>
        <taxon>Rhodanobacteraceae</taxon>
        <taxon>Dyella</taxon>
    </lineage>
</organism>
<gene>
    <name evidence="1" type="ORF">ABIC75_003804</name>
</gene>
<dbReference type="RefSeq" id="WP_354015440.1">
    <property type="nucleotide sequence ID" value="NZ_JBEPMU010000006.1"/>
</dbReference>
<comment type="caution">
    <text evidence="1">The sequence shown here is derived from an EMBL/GenBank/DDBJ whole genome shotgun (WGS) entry which is preliminary data.</text>
</comment>
<accession>A0ABV2JZ11</accession>
<dbReference type="Gene3D" id="3.30.50.20">
    <property type="entry name" value="prophage-derive protein ybcO"/>
    <property type="match status" value="1"/>
</dbReference>
<name>A0ABV2JZ11_9GAMM</name>
<evidence type="ECO:0000313" key="2">
    <source>
        <dbReference type="Proteomes" id="UP001549184"/>
    </source>
</evidence>